<name>A0A6J6INZ6_9ZZZZ</name>
<dbReference type="AlphaFoldDB" id="A0A6J6INZ6"/>
<feature type="domain" description="HIT" evidence="1">
    <location>
        <begin position="5"/>
        <end position="111"/>
    </location>
</feature>
<proteinExistence type="predicted"/>
<dbReference type="SUPFAM" id="SSF54197">
    <property type="entry name" value="HIT-like"/>
    <property type="match status" value="1"/>
</dbReference>
<accession>A0A6J6INZ6</accession>
<dbReference type="PRINTS" id="PR00332">
    <property type="entry name" value="HISTRIAD"/>
</dbReference>
<dbReference type="PANTHER" id="PTHR23089">
    <property type="entry name" value="HISTIDINE TRIAD HIT PROTEIN"/>
    <property type="match status" value="1"/>
</dbReference>
<dbReference type="InterPro" id="IPR036265">
    <property type="entry name" value="HIT-like_sf"/>
</dbReference>
<evidence type="ECO:0000259" key="1">
    <source>
        <dbReference type="PROSITE" id="PS51084"/>
    </source>
</evidence>
<evidence type="ECO:0000313" key="2">
    <source>
        <dbReference type="EMBL" id="CAB4626144.1"/>
    </source>
</evidence>
<protein>
    <submittedName>
        <fullName evidence="2">Unannotated protein</fullName>
    </submittedName>
</protein>
<reference evidence="2" key="1">
    <citation type="submission" date="2020-05" db="EMBL/GenBank/DDBJ databases">
        <authorList>
            <person name="Chiriac C."/>
            <person name="Salcher M."/>
            <person name="Ghai R."/>
            <person name="Kavagutti S V."/>
        </authorList>
    </citation>
    <scope>NUCLEOTIDE SEQUENCE</scope>
</reference>
<dbReference type="InterPro" id="IPR001310">
    <property type="entry name" value="Histidine_triad_HIT"/>
</dbReference>
<dbReference type="Gene3D" id="3.30.428.10">
    <property type="entry name" value="HIT-like"/>
    <property type="match status" value="1"/>
</dbReference>
<dbReference type="InterPro" id="IPR011146">
    <property type="entry name" value="HIT-like"/>
</dbReference>
<organism evidence="2">
    <name type="scientific">freshwater metagenome</name>
    <dbReference type="NCBI Taxonomy" id="449393"/>
    <lineage>
        <taxon>unclassified sequences</taxon>
        <taxon>metagenomes</taxon>
        <taxon>ecological metagenomes</taxon>
    </lineage>
</organism>
<sequence>MDNCIFCKIARREIPAKIVGESELALAFWDVSPRQPLHILVIPKVHYANVAELTLNDESSLVAVMKLASELAVQHADESFRISFNTGEAAGQTVFHAHGHLTSRTPRGELV</sequence>
<dbReference type="PROSITE" id="PS51084">
    <property type="entry name" value="HIT_2"/>
    <property type="match status" value="1"/>
</dbReference>
<dbReference type="GO" id="GO:0003824">
    <property type="term" value="F:catalytic activity"/>
    <property type="evidence" value="ECO:0007669"/>
    <property type="project" value="InterPro"/>
</dbReference>
<gene>
    <name evidence="2" type="ORF">UFOPK2001_00226</name>
</gene>
<dbReference type="Pfam" id="PF01230">
    <property type="entry name" value="HIT"/>
    <property type="match status" value="1"/>
</dbReference>
<dbReference type="EMBL" id="CAEZVN010000010">
    <property type="protein sequence ID" value="CAB4626144.1"/>
    <property type="molecule type" value="Genomic_DNA"/>
</dbReference>